<protein>
    <recommendedName>
        <fullName evidence="4">Ig-like domain-containing protein</fullName>
    </recommendedName>
</protein>
<name>A0A8C9UZY8_SCLFO</name>
<dbReference type="GO" id="GO:0005886">
    <property type="term" value="C:plasma membrane"/>
    <property type="evidence" value="ECO:0007669"/>
    <property type="project" value="TreeGrafter"/>
</dbReference>
<keyword evidence="3" id="KW-0472">Membrane</keyword>
<reference evidence="5" key="3">
    <citation type="submission" date="2025-09" db="UniProtKB">
        <authorList>
            <consortium name="Ensembl"/>
        </authorList>
    </citation>
    <scope>IDENTIFICATION</scope>
</reference>
<dbReference type="SUPFAM" id="SSF48726">
    <property type="entry name" value="Immunoglobulin"/>
    <property type="match status" value="1"/>
</dbReference>
<reference evidence="5" key="2">
    <citation type="submission" date="2025-08" db="UniProtKB">
        <authorList>
            <consortium name="Ensembl"/>
        </authorList>
    </citation>
    <scope>IDENTIFICATION</scope>
</reference>
<comment type="subcellular location">
    <subcellularLocation>
        <location evidence="1">Membrane</location>
    </subcellularLocation>
</comment>
<dbReference type="AlphaFoldDB" id="A0A8C9UZY8"/>
<dbReference type="PANTHER" id="PTHR11860:SF87">
    <property type="entry name" value="CMRF35-LIKE MOLECULE 8"/>
    <property type="match status" value="1"/>
</dbReference>
<feature type="domain" description="Ig-like" evidence="4">
    <location>
        <begin position="8"/>
        <end position="91"/>
    </location>
</feature>
<dbReference type="InterPro" id="IPR013783">
    <property type="entry name" value="Ig-like_fold"/>
</dbReference>
<dbReference type="InterPro" id="IPR013106">
    <property type="entry name" value="Ig_V-set"/>
</dbReference>
<reference evidence="5 6" key="1">
    <citation type="submission" date="2019-04" db="EMBL/GenBank/DDBJ databases">
        <authorList>
            <consortium name="Wellcome Sanger Institute Data Sharing"/>
        </authorList>
    </citation>
    <scope>NUCLEOTIDE SEQUENCE [LARGE SCALE GENOMIC DNA]</scope>
</reference>
<dbReference type="Proteomes" id="UP000694397">
    <property type="component" value="Chromosome 1"/>
</dbReference>
<dbReference type="PROSITE" id="PS50835">
    <property type="entry name" value="IG_LIKE"/>
    <property type="match status" value="1"/>
</dbReference>
<dbReference type="OrthoDB" id="8920197at2759"/>
<keyword evidence="6" id="KW-1185">Reference proteome</keyword>
<dbReference type="GeneTree" id="ENSGT00980000199013"/>
<dbReference type="InterPro" id="IPR007110">
    <property type="entry name" value="Ig-like_dom"/>
</dbReference>
<dbReference type="InterPro" id="IPR036179">
    <property type="entry name" value="Ig-like_dom_sf"/>
</dbReference>
<organism evidence="5 6">
    <name type="scientific">Scleropages formosus</name>
    <name type="common">Asian bonytongue</name>
    <name type="synonym">Osteoglossum formosum</name>
    <dbReference type="NCBI Taxonomy" id="113540"/>
    <lineage>
        <taxon>Eukaryota</taxon>
        <taxon>Metazoa</taxon>
        <taxon>Chordata</taxon>
        <taxon>Craniata</taxon>
        <taxon>Vertebrata</taxon>
        <taxon>Euteleostomi</taxon>
        <taxon>Actinopterygii</taxon>
        <taxon>Neopterygii</taxon>
        <taxon>Teleostei</taxon>
        <taxon>Osteoglossocephala</taxon>
        <taxon>Osteoglossomorpha</taxon>
        <taxon>Osteoglossiformes</taxon>
        <taxon>Osteoglossidae</taxon>
        <taxon>Scleropages</taxon>
    </lineage>
</organism>
<evidence type="ECO:0000313" key="6">
    <source>
        <dbReference type="Proteomes" id="UP000694397"/>
    </source>
</evidence>
<dbReference type="CDD" id="cd05716">
    <property type="entry name" value="IgV_pIgR_like"/>
    <property type="match status" value="1"/>
</dbReference>
<dbReference type="Gene3D" id="2.60.40.10">
    <property type="entry name" value="Immunoglobulins"/>
    <property type="match status" value="1"/>
</dbReference>
<evidence type="ECO:0000256" key="3">
    <source>
        <dbReference type="ARBA" id="ARBA00023136"/>
    </source>
</evidence>
<dbReference type="InterPro" id="IPR003599">
    <property type="entry name" value="Ig_sub"/>
</dbReference>
<evidence type="ECO:0000256" key="1">
    <source>
        <dbReference type="ARBA" id="ARBA00004370"/>
    </source>
</evidence>
<dbReference type="SMART" id="SM00409">
    <property type="entry name" value="IG"/>
    <property type="match status" value="1"/>
</dbReference>
<proteinExistence type="predicted"/>
<dbReference type="Ensembl" id="ENSSFOT00015010370.2">
    <property type="protein sequence ID" value="ENSSFOP00015010229.2"/>
    <property type="gene ID" value="ENSSFOG00015006650.2"/>
</dbReference>
<evidence type="ECO:0000313" key="5">
    <source>
        <dbReference type="Ensembl" id="ENSSFOP00015010229.2"/>
    </source>
</evidence>
<dbReference type="Pfam" id="PF07686">
    <property type="entry name" value="V-set"/>
    <property type="match status" value="1"/>
</dbReference>
<accession>A0A8C9UZY8</accession>
<evidence type="ECO:0000256" key="2">
    <source>
        <dbReference type="ARBA" id="ARBA00022692"/>
    </source>
</evidence>
<sequence length="172" mass="19769">IYSAGNVPQNTGRWLTLQKGEFVTIPCFYHPWYKNYVKQWCSGLEIFSCTVMASTDSPQVHRVSIIDDPTQGVFTVTMNNVQESDSGTYWCLGKYGGWNELDDPYYITVTGKNSPHTAVHLWRGLIISDHCIYVYIIHLPDSFLQIHLVTDTKFRPEDKLSYGKNLHMNLTK</sequence>
<keyword evidence="2" id="KW-0812">Transmembrane</keyword>
<dbReference type="PANTHER" id="PTHR11860">
    <property type="entry name" value="POLYMERIC-IMMUNOGLOBULIN RECEPTOR"/>
    <property type="match status" value="1"/>
</dbReference>
<dbReference type="GO" id="GO:0004888">
    <property type="term" value="F:transmembrane signaling receptor activity"/>
    <property type="evidence" value="ECO:0007669"/>
    <property type="project" value="TreeGrafter"/>
</dbReference>
<dbReference type="InterPro" id="IPR050671">
    <property type="entry name" value="CD300_family_receptors"/>
</dbReference>
<evidence type="ECO:0000259" key="4">
    <source>
        <dbReference type="PROSITE" id="PS50835"/>
    </source>
</evidence>